<accession>A0A1X7JJV5</accession>
<dbReference type="InterPro" id="IPR012349">
    <property type="entry name" value="Split_barrel_FMN-bd"/>
</dbReference>
<dbReference type="RefSeq" id="WP_162841656.1">
    <property type="nucleotide sequence ID" value="NZ_FXAR01000005.1"/>
</dbReference>
<evidence type="ECO:0000313" key="4">
    <source>
        <dbReference type="EMBL" id="NLP40356.1"/>
    </source>
</evidence>
<evidence type="ECO:0000259" key="3">
    <source>
        <dbReference type="SMART" id="SM00903"/>
    </source>
</evidence>
<gene>
    <name evidence="4" type="ORF">GX356_11725</name>
    <name evidence="5" type="ORF">SAMN06295981_1626</name>
</gene>
<protein>
    <submittedName>
        <fullName evidence="4">Flavin reductase family protein</fullName>
    </submittedName>
    <submittedName>
        <fullName evidence="5">NADH-FMN oxidoreductase RutF, flavin reductase (DIM6/NTAB) family</fullName>
    </submittedName>
</protein>
<dbReference type="Gene3D" id="2.30.110.10">
    <property type="entry name" value="Electron Transport, Fmn-binding Protein, Chain A"/>
    <property type="match status" value="1"/>
</dbReference>
<dbReference type="STRING" id="1610489.SAMN06295981_1626"/>
<dbReference type="EMBL" id="FXAR01000005">
    <property type="protein sequence ID" value="SMG27596.1"/>
    <property type="molecule type" value="Genomic_DNA"/>
</dbReference>
<evidence type="ECO:0000313" key="6">
    <source>
        <dbReference type="Proteomes" id="UP000193309"/>
    </source>
</evidence>
<dbReference type="EMBL" id="JAAYSN010000322">
    <property type="protein sequence ID" value="NLP40356.1"/>
    <property type="molecule type" value="Genomic_DNA"/>
</dbReference>
<dbReference type="InterPro" id="IPR050268">
    <property type="entry name" value="NADH-dep_flavin_reductase"/>
</dbReference>
<dbReference type="GO" id="GO:0042602">
    <property type="term" value="F:riboflavin reductase (NADPH) activity"/>
    <property type="evidence" value="ECO:0007669"/>
    <property type="project" value="TreeGrafter"/>
</dbReference>
<keyword evidence="6" id="KW-1185">Reference proteome</keyword>
<comment type="similarity">
    <text evidence="1">Belongs to the non-flavoprotein flavin reductase family.</text>
</comment>
<reference evidence="5" key="2">
    <citation type="submission" date="2017-04" db="EMBL/GenBank/DDBJ databases">
        <authorList>
            <person name="Afonso C.L."/>
            <person name="Miller P.J."/>
            <person name="Scott M.A."/>
            <person name="Spackman E."/>
            <person name="Goraichik I."/>
            <person name="Dimitrov K.M."/>
            <person name="Suarez D.L."/>
            <person name="Swayne D.E."/>
        </authorList>
    </citation>
    <scope>NUCLEOTIDE SEQUENCE [LARGE SCALE GENOMIC DNA]</scope>
    <source>
        <strain evidence="5">VDS</strain>
    </source>
</reference>
<keyword evidence="2" id="KW-0560">Oxidoreductase</keyword>
<dbReference type="SMART" id="SM00903">
    <property type="entry name" value="Flavin_Reduct"/>
    <property type="match status" value="1"/>
</dbReference>
<evidence type="ECO:0000313" key="7">
    <source>
        <dbReference type="Proteomes" id="UP000568696"/>
    </source>
</evidence>
<dbReference type="GO" id="GO:0010181">
    <property type="term" value="F:FMN binding"/>
    <property type="evidence" value="ECO:0007669"/>
    <property type="project" value="InterPro"/>
</dbReference>
<evidence type="ECO:0000256" key="2">
    <source>
        <dbReference type="ARBA" id="ARBA00023002"/>
    </source>
</evidence>
<dbReference type="Proteomes" id="UP000568696">
    <property type="component" value="Unassembled WGS sequence"/>
</dbReference>
<proteinExistence type="inferred from homology"/>
<feature type="domain" description="Flavin reductase like" evidence="3">
    <location>
        <begin position="19"/>
        <end position="163"/>
    </location>
</feature>
<dbReference type="PANTHER" id="PTHR30466:SF11">
    <property type="entry name" value="FLAVIN-DEPENDENT MONOOXYGENASE, REDUCTASE SUBUNIT HSAB"/>
    <property type="match status" value="1"/>
</dbReference>
<organism evidence="5 6">
    <name type="scientific">Corynebacterium pollutisoli</name>
    <dbReference type="NCBI Taxonomy" id="1610489"/>
    <lineage>
        <taxon>Bacteria</taxon>
        <taxon>Bacillati</taxon>
        <taxon>Actinomycetota</taxon>
        <taxon>Actinomycetes</taxon>
        <taxon>Mycobacteriales</taxon>
        <taxon>Corynebacteriaceae</taxon>
        <taxon>Corynebacterium</taxon>
    </lineage>
</organism>
<evidence type="ECO:0000313" key="5">
    <source>
        <dbReference type="EMBL" id="SMG27596.1"/>
    </source>
</evidence>
<dbReference type="Proteomes" id="UP000193309">
    <property type="component" value="Unassembled WGS sequence"/>
</dbReference>
<dbReference type="AlphaFoldDB" id="A0A1X7JJV5"/>
<reference evidence="6" key="1">
    <citation type="submission" date="2017-04" db="EMBL/GenBank/DDBJ databases">
        <authorList>
            <person name="Varghese N."/>
            <person name="Submissions S."/>
        </authorList>
    </citation>
    <scope>NUCLEOTIDE SEQUENCE [LARGE SCALE GENOMIC DNA]</scope>
    <source>
        <strain evidence="6">VDS</strain>
    </source>
</reference>
<dbReference type="SUPFAM" id="SSF50475">
    <property type="entry name" value="FMN-binding split barrel"/>
    <property type="match status" value="1"/>
</dbReference>
<sequence length="169" mass="17605">MTLTVADLTVTGDQLRAAVGTFPSGVTVVTTLKEDGSDVGLTVSAFSSLSLEPAMVVLAVDNGSTSLPYLTVGAPLGISVLADGQGPVAYQFSRRGVDRFAGVDTHRGGRGVALLDGAAAWFAGEIVHAYPGGDHTILTVAVHDCGTHESARPLLYQRGQVHDWPEYQI</sequence>
<dbReference type="PANTHER" id="PTHR30466">
    <property type="entry name" value="FLAVIN REDUCTASE"/>
    <property type="match status" value="1"/>
</dbReference>
<evidence type="ECO:0000256" key="1">
    <source>
        <dbReference type="ARBA" id="ARBA00008898"/>
    </source>
</evidence>
<dbReference type="InterPro" id="IPR002563">
    <property type="entry name" value="Flavin_Rdtase-like_dom"/>
</dbReference>
<reference evidence="4 7" key="3">
    <citation type="journal article" date="2020" name="Biotechnol. Biofuels">
        <title>New insights from the biogas microbiome by comprehensive genome-resolved metagenomics of nearly 1600 species originating from multiple anaerobic digesters.</title>
        <authorList>
            <person name="Campanaro S."/>
            <person name="Treu L."/>
            <person name="Rodriguez-R L.M."/>
            <person name="Kovalovszki A."/>
            <person name="Ziels R.M."/>
            <person name="Maus I."/>
            <person name="Zhu X."/>
            <person name="Kougias P.G."/>
            <person name="Basile A."/>
            <person name="Luo G."/>
            <person name="Schluter A."/>
            <person name="Konstantinidis K.T."/>
            <person name="Angelidaki I."/>
        </authorList>
    </citation>
    <scope>NUCLEOTIDE SEQUENCE [LARGE SCALE GENOMIC DNA]</scope>
    <source>
        <strain evidence="4">AS23ysBPME_344</strain>
    </source>
</reference>
<dbReference type="Pfam" id="PF01613">
    <property type="entry name" value="Flavin_Reduct"/>
    <property type="match status" value="1"/>
</dbReference>
<name>A0A1X7JJV5_9CORY</name>